<organism evidence="2 3">
    <name type="scientific">Erythroxylum novogranatense</name>
    <dbReference type="NCBI Taxonomy" id="1862640"/>
    <lineage>
        <taxon>Eukaryota</taxon>
        <taxon>Viridiplantae</taxon>
        <taxon>Streptophyta</taxon>
        <taxon>Embryophyta</taxon>
        <taxon>Tracheophyta</taxon>
        <taxon>Spermatophyta</taxon>
        <taxon>Magnoliopsida</taxon>
        <taxon>eudicotyledons</taxon>
        <taxon>Gunneridae</taxon>
        <taxon>Pentapetalae</taxon>
        <taxon>rosids</taxon>
        <taxon>fabids</taxon>
        <taxon>Malpighiales</taxon>
        <taxon>Erythroxylaceae</taxon>
        <taxon>Erythroxylum</taxon>
    </lineage>
</organism>
<feature type="compositionally biased region" description="Basic and acidic residues" evidence="1">
    <location>
        <begin position="410"/>
        <end position="432"/>
    </location>
</feature>
<feature type="region of interest" description="Disordered" evidence="1">
    <location>
        <begin position="704"/>
        <end position="723"/>
    </location>
</feature>
<reference evidence="2 3" key="1">
    <citation type="submission" date="2021-09" db="EMBL/GenBank/DDBJ databases">
        <title>Genomic insights and catalytic innovation underlie evolution of tropane alkaloids biosynthesis.</title>
        <authorList>
            <person name="Wang Y.-J."/>
            <person name="Tian T."/>
            <person name="Huang J.-P."/>
            <person name="Huang S.-X."/>
        </authorList>
    </citation>
    <scope>NUCLEOTIDE SEQUENCE [LARGE SCALE GENOMIC DNA]</scope>
    <source>
        <strain evidence="2">KIB-2018</strain>
        <tissue evidence="2">Leaf</tissue>
    </source>
</reference>
<keyword evidence="3" id="KW-1185">Reference proteome</keyword>
<accession>A0AAV8TP00</accession>
<feature type="region of interest" description="Disordered" evidence="1">
    <location>
        <begin position="552"/>
        <end position="588"/>
    </location>
</feature>
<evidence type="ECO:0000313" key="3">
    <source>
        <dbReference type="Proteomes" id="UP001159364"/>
    </source>
</evidence>
<feature type="compositionally biased region" description="Polar residues" evidence="1">
    <location>
        <begin position="513"/>
        <end position="524"/>
    </location>
</feature>
<evidence type="ECO:0008006" key="4">
    <source>
        <dbReference type="Google" id="ProtNLM"/>
    </source>
</evidence>
<dbReference type="Proteomes" id="UP001159364">
    <property type="component" value="Linkage Group LG04"/>
</dbReference>
<comment type="caution">
    <text evidence="2">The sequence shown here is derived from an EMBL/GenBank/DDBJ whole genome shotgun (WGS) entry which is preliminary data.</text>
</comment>
<feature type="region of interest" description="Disordered" evidence="1">
    <location>
        <begin position="227"/>
        <end position="247"/>
    </location>
</feature>
<dbReference type="AlphaFoldDB" id="A0AAV8TP00"/>
<dbReference type="EMBL" id="JAIWQS010000004">
    <property type="protein sequence ID" value="KAJ8767794.1"/>
    <property type="molecule type" value="Genomic_DNA"/>
</dbReference>
<evidence type="ECO:0000313" key="2">
    <source>
        <dbReference type="EMBL" id="KAJ8767794.1"/>
    </source>
</evidence>
<dbReference type="PANTHER" id="PTHR31008">
    <property type="entry name" value="COP1-INTERACTING PROTEIN-RELATED"/>
    <property type="match status" value="1"/>
</dbReference>
<feature type="region of interest" description="Disordered" evidence="1">
    <location>
        <begin position="156"/>
        <end position="209"/>
    </location>
</feature>
<protein>
    <recommendedName>
        <fullName evidence="4">COP1-interacting protein 7</fullName>
    </recommendedName>
</protein>
<proteinExistence type="predicted"/>
<evidence type="ECO:0000256" key="1">
    <source>
        <dbReference type="SAM" id="MobiDB-lite"/>
    </source>
</evidence>
<name>A0AAV8TP00_9ROSI</name>
<sequence length="988" mass="107914">MEGQKNPSEGGETDGNNSIVTTEAAKLEANIVSSDTSKNELVRAMNLRLTALRKELAAAIKQVAGFTCSSLQITTLIEFCENFGATALKDCLHVLLECIENNVTTVPVSDDTCSSKCISATDNANMTDAVVNSKISRPLHLSTPVKYGVSPAMVAQVERQSSTGSEESSDSSDDIQSSAERSRAASRSVPIRRSASPMRRVQIGRSGSRRATAVAIKNLGYYPAREKTNSHRDVVETSEEEGPEQLSKKLEDDTRRMTVQDAINLFERKQKILTGDHQNIMSASKISLSANKTVLRRWSAGVAESIPSEAVPVLKDSDSHPSNDVLGTEMSDHSGEALESGFTTGHDNLMESAKDGVVLERTESKVNDYAHIETDANAIGQEIRNRKSMASAEGGRQKEEKLNQMLVKMMESHTLETRKPQSNKTESKHNEQRGGSYNYYKEKRDEKLRGQNAGKRAEKEAQVRAMQQILDKRKSEMSSTNVKDVDKKNPSTKPIKTHKSPSVSASSRKESPKTTVSSTISTLPATRKSWPSKLSNRTVGLSATKTLAGVSSAGAIPMRRKTQSTSSVPQTSAKVERKQPNDQNVKNNKKVVSSLKGMQEKVQKMGAEVGKTTKKKVGAVPTDLPWSTAPSNPNLKGMQDKVQQMRTGGKAMKKKITAVDEDRPQGTAPPKLNFCKTVTKKSSVVPVESKPFLRKKSDIHRGADHTMNKTKHSSQLEESSNISGTVSISDESKMVVNASDFVDEYQDEPPVSLGEVNIASESEKLLDGHQNCGKVENFDELATHSDCGPEHVVESSDKIVAEEEPMISPTLWVEAEVKLNLPNSDNVETSQPTTAVEVQTIGRSNLSTRHSLFQMLQEDISEPDTTEWGNAENPPTMIYQKDAPKGLKRLLNFARKSKVDANVTSCSSPSVFSEAEDDNKGFFFASYDTNVDAHELLSDVAQGSVNVQSSHKLARGHISTTSSTTKGPRSFFSLSAFRGSKPNETKFQ</sequence>
<feature type="region of interest" description="Disordered" evidence="1">
    <location>
        <begin position="408"/>
        <end position="537"/>
    </location>
</feature>
<gene>
    <name evidence="2" type="ORF">K2173_020734</name>
</gene>
<feature type="compositionally biased region" description="Polar residues" evidence="1">
    <location>
        <begin position="563"/>
        <end position="573"/>
    </location>
</feature>
<dbReference type="PANTHER" id="PTHR31008:SF5">
    <property type="entry name" value="EXPRESSED PROTEIN"/>
    <property type="match status" value="1"/>
</dbReference>
<feature type="compositionally biased region" description="Basic and acidic residues" evidence="1">
    <location>
        <begin position="440"/>
        <end position="462"/>
    </location>
</feature>